<accession>M4VZS9</accession>
<name>M4VZS9_9BACT</name>
<dbReference type="Gene3D" id="3.40.50.1820">
    <property type="entry name" value="alpha/beta hydrolase"/>
    <property type="match status" value="1"/>
</dbReference>
<dbReference type="KEGG" id="man:A11S_1898"/>
<dbReference type="STRING" id="349215.A11S_1898"/>
<dbReference type="PATRIC" id="fig|349215.9.peg.1841"/>
<dbReference type="Proteomes" id="UP000011932">
    <property type="component" value="Chromosome"/>
</dbReference>
<evidence type="ECO:0000313" key="2">
    <source>
        <dbReference type="EMBL" id="AGH98699.1"/>
    </source>
</evidence>
<dbReference type="HOGENOM" id="CLU_049413_6_1_5"/>
<dbReference type="Pfam" id="PF02230">
    <property type="entry name" value="Abhydrolase_2"/>
    <property type="match status" value="1"/>
</dbReference>
<dbReference type="OrthoDB" id="9796570at2"/>
<organism evidence="2 3">
    <name type="scientific">Micavibrio aeruginosavorus EPB</name>
    <dbReference type="NCBI Taxonomy" id="349215"/>
    <lineage>
        <taxon>Bacteria</taxon>
        <taxon>Pseudomonadati</taxon>
        <taxon>Bdellovibrionota</taxon>
        <taxon>Bdellovibrionia</taxon>
        <taxon>Bdellovibrionales</taxon>
        <taxon>Pseudobdellovibrionaceae</taxon>
        <taxon>Micavibrio</taxon>
    </lineage>
</organism>
<sequence length="206" mass="22632">MKTDFKHIYLPGDPALPVLLLLHGTGGDEQDLVELGQAVAPGSAILSVRGKVLENGMPRFFRRLSEGVFDLEDLAFRTQELADFITEARTEYNLTQPIYALGFSNGANIAGSLLLSRPEILDGAVLLRAMVPFEPETLPDLSGKKILLLSGLMDPIIPVDNAKRLSWILKESGADITFTMKPAAHGLTPSDFSDIKNWIDREHHAR</sequence>
<evidence type="ECO:0000313" key="3">
    <source>
        <dbReference type="Proteomes" id="UP000011932"/>
    </source>
</evidence>
<dbReference type="EMBL" id="CP003538">
    <property type="protein sequence ID" value="AGH98699.1"/>
    <property type="molecule type" value="Genomic_DNA"/>
</dbReference>
<dbReference type="InterPro" id="IPR029058">
    <property type="entry name" value="AB_hydrolase_fold"/>
</dbReference>
<feature type="domain" description="Phospholipase/carboxylesterase/thioesterase" evidence="1">
    <location>
        <begin position="7"/>
        <end position="200"/>
    </location>
</feature>
<dbReference type="AlphaFoldDB" id="M4VZS9"/>
<dbReference type="InterPro" id="IPR003140">
    <property type="entry name" value="PLipase/COase/thioEstase"/>
</dbReference>
<keyword evidence="2" id="KW-0378">Hydrolase</keyword>
<dbReference type="SUPFAM" id="SSF53474">
    <property type="entry name" value="alpha/beta-Hydrolases"/>
    <property type="match status" value="1"/>
</dbReference>
<reference evidence="2 3" key="1">
    <citation type="journal article" date="2013" name="ISME J.">
        <title>By their genes ye shall know them: genomic signatures of predatory bacteria.</title>
        <authorList>
            <person name="Pasternak Z."/>
            <person name="Pietrokovski S."/>
            <person name="Rotem O."/>
            <person name="Gophna U."/>
            <person name="Lurie-Weinberger M.N."/>
            <person name="Jurkevitch E."/>
        </authorList>
    </citation>
    <scope>NUCLEOTIDE SEQUENCE [LARGE SCALE GENOMIC DNA]</scope>
    <source>
        <strain evidence="2">EPB</strain>
    </source>
</reference>
<dbReference type="EC" id="3.1.1.1" evidence="2"/>
<dbReference type="GO" id="GO:0106435">
    <property type="term" value="F:carboxylesterase activity"/>
    <property type="evidence" value="ECO:0007669"/>
    <property type="project" value="UniProtKB-EC"/>
</dbReference>
<proteinExistence type="predicted"/>
<gene>
    <name evidence="2" type="ORF">A11S_1898</name>
</gene>
<dbReference type="RefSeq" id="WP_015468226.1">
    <property type="nucleotide sequence ID" value="NC_020812.1"/>
</dbReference>
<protein>
    <submittedName>
        <fullName evidence="2">Carboxylesterase</fullName>
        <ecNumber evidence="2">3.1.1.1</ecNumber>
    </submittedName>
</protein>
<evidence type="ECO:0000259" key="1">
    <source>
        <dbReference type="Pfam" id="PF02230"/>
    </source>
</evidence>